<proteinExistence type="predicted"/>
<comment type="caution">
    <text evidence="1">The sequence shown here is derived from an EMBL/GenBank/DDBJ whole genome shotgun (WGS) entry which is preliminary data.</text>
</comment>
<reference evidence="1 2" key="1">
    <citation type="submission" date="2019-06" db="EMBL/GenBank/DDBJ databases">
        <title>Sequencing the genomes of 1000 actinobacteria strains.</title>
        <authorList>
            <person name="Klenk H.-P."/>
        </authorList>
    </citation>
    <scope>NUCLEOTIDE SEQUENCE [LARGE SCALE GENOMIC DNA]</scope>
    <source>
        <strain evidence="1 2">DSM 102200</strain>
    </source>
</reference>
<dbReference type="AlphaFoldDB" id="A0A543CUI8"/>
<accession>A0A543CUI8</accession>
<name>A0A543CUI8_9ACTN</name>
<dbReference type="RefSeq" id="WP_185792488.1">
    <property type="nucleotide sequence ID" value="NZ_VFOZ01000001.1"/>
</dbReference>
<keyword evidence="2" id="KW-1185">Reference proteome</keyword>
<evidence type="ECO:0000313" key="2">
    <source>
        <dbReference type="Proteomes" id="UP000316096"/>
    </source>
</evidence>
<dbReference type="EMBL" id="VFOZ01000001">
    <property type="protein sequence ID" value="TQM00747.1"/>
    <property type="molecule type" value="Genomic_DNA"/>
</dbReference>
<dbReference type="Proteomes" id="UP000316096">
    <property type="component" value="Unassembled WGS sequence"/>
</dbReference>
<organism evidence="1 2">
    <name type="scientific">Actinoallomurus bryophytorum</name>
    <dbReference type="NCBI Taxonomy" id="1490222"/>
    <lineage>
        <taxon>Bacteria</taxon>
        <taxon>Bacillati</taxon>
        <taxon>Actinomycetota</taxon>
        <taxon>Actinomycetes</taxon>
        <taxon>Streptosporangiales</taxon>
        <taxon>Thermomonosporaceae</taxon>
        <taxon>Actinoallomurus</taxon>
    </lineage>
</organism>
<evidence type="ECO:0000313" key="1">
    <source>
        <dbReference type="EMBL" id="TQM00747.1"/>
    </source>
</evidence>
<sequence>MGEFDLDPTIDATAGAGWDAYAAGMSRPGQVMPAIPLRTAGCTVCTTHDVEC</sequence>
<gene>
    <name evidence="1" type="ORF">FB559_6468</name>
</gene>
<protein>
    <submittedName>
        <fullName evidence="1">Uncharacterized protein</fullName>
    </submittedName>
</protein>